<feature type="region of interest" description="Disordered" evidence="1">
    <location>
        <begin position="197"/>
        <end position="218"/>
    </location>
</feature>
<protein>
    <submittedName>
        <fullName evidence="3">ZM, variant 2</fullName>
    </submittedName>
</protein>
<dbReference type="EMBL" id="JAHQIW010004423">
    <property type="protein sequence ID" value="KAJ1362325.1"/>
    <property type="molecule type" value="Genomic_DNA"/>
</dbReference>
<feature type="compositionally biased region" description="Basic and acidic residues" evidence="1">
    <location>
        <begin position="680"/>
        <end position="690"/>
    </location>
</feature>
<reference evidence="3" key="1">
    <citation type="submission" date="2021-06" db="EMBL/GenBank/DDBJ databases">
        <title>Parelaphostrongylus tenuis whole genome reference sequence.</title>
        <authorList>
            <person name="Garwood T.J."/>
            <person name="Larsen P.A."/>
            <person name="Fountain-Jones N.M."/>
            <person name="Garbe J.R."/>
            <person name="Macchietto M.G."/>
            <person name="Kania S.A."/>
            <person name="Gerhold R.W."/>
            <person name="Richards J.E."/>
            <person name="Wolf T.M."/>
        </authorList>
    </citation>
    <scope>NUCLEOTIDE SEQUENCE</scope>
    <source>
        <strain evidence="3">MNPRO001-30</strain>
        <tissue evidence="3">Meninges</tissue>
    </source>
</reference>
<feature type="region of interest" description="Disordered" evidence="1">
    <location>
        <begin position="672"/>
        <end position="783"/>
    </location>
</feature>
<feature type="region of interest" description="Disordered" evidence="1">
    <location>
        <begin position="327"/>
        <end position="353"/>
    </location>
</feature>
<feature type="compositionally biased region" description="Polar residues" evidence="1">
    <location>
        <begin position="691"/>
        <end position="744"/>
    </location>
</feature>
<keyword evidence="4" id="KW-1185">Reference proteome</keyword>
<feature type="region of interest" description="Disordered" evidence="1">
    <location>
        <begin position="916"/>
        <end position="936"/>
    </location>
</feature>
<organism evidence="3 4">
    <name type="scientific">Parelaphostrongylus tenuis</name>
    <name type="common">Meningeal worm</name>
    <dbReference type="NCBI Taxonomy" id="148309"/>
    <lineage>
        <taxon>Eukaryota</taxon>
        <taxon>Metazoa</taxon>
        <taxon>Ecdysozoa</taxon>
        <taxon>Nematoda</taxon>
        <taxon>Chromadorea</taxon>
        <taxon>Rhabditida</taxon>
        <taxon>Rhabditina</taxon>
        <taxon>Rhabditomorpha</taxon>
        <taxon>Strongyloidea</taxon>
        <taxon>Metastrongylidae</taxon>
        <taxon>Parelaphostrongylus</taxon>
    </lineage>
</organism>
<feature type="compositionally biased region" description="Basic and acidic residues" evidence="1">
    <location>
        <begin position="81"/>
        <end position="99"/>
    </location>
</feature>
<evidence type="ECO:0000313" key="4">
    <source>
        <dbReference type="Proteomes" id="UP001196413"/>
    </source>
</evidence>
<evidence type="ECO:0000256" key="1">
    <source>
        <dbReference type="SAM" id="MobiDB-lite"/>
    </source>
</evidence>
<evidence type="ECO:0000259" key="2">
    <source>
        <dbReference type="SMART" id="SM00735"/>
    </source>
</evidence>
<feature type="compositionally biased region" description="Basic and acidic residues" evidence="1">
    <location>
        <begin position="123"/>
        <end position="138"/>
    </location>
</feature>
<feature type="compositionally biased region" description="Polar residues" evidence="1">
    <location>
        <begin position="332"/>
        <end position="350"/>
    </location>
</feature>
<gene>
    <name evidence="3" type="primary">PQN-22</name>
    <name evidence="3" type="ORF">KIN20_021849</name>
</gene>
<feature type="compositionally biased region" description="Polar residues" evidence="1">
    <location>
        <begin position="449"/>
        <end position="460"/>
    </location>
</feature>
<feature type="domain" description="Zasp-like motif" evidence="2">
    <location>
        <begin position="3"/>
        <end position="28"/>
    </location>
</feature>
<feature type="compositionally biased region" description="Low complexity" evidence="1">
    <location>
        <begin position="756"/>
        <end position="780"/>
    </location>
</feature>
<comment type="caution">
    <text evidence="3">The sequence shown here is derived from an EMBL/GenBank/DDBJ whole genome shotgun (WGS) entry which is preliminary data.</text>
</comment>
<dbReference type="Proteomes" id="UP001196413">
    <property type="component" value="Unassembled WGS sequence"/>
</dbReference>
<feature type="compositionally biased region" description="Polar residues" evidence="1">
    <location>
        <begin position="920"/>
        <end position="930"/>
    </location>
</feature>
<evidence type="ECO:0000313" key="3">
    <source>
        <dbReference type="EMBL" id="KAJ1362325.1"/>
    </source>
</evidence>
<proteinExistence type="predicted"/>
<accession>A0AAD5MPE1</accession>
<feature type="region of interest" description="Disordered" evidence="1">
    <location>
        <begin position="27"/>
        <end position="46"/>
    </location>
</feature>
<dbReference type="AlphaFoldDB" id="A0AAD5MPE1"/>
<sequence>MAQPVHLQYNSPMPIYSREAAEEEFEHQLGGPSPIPMPLGDKHFDPEKSKTLKYIQEGDEGHFGEHLFEQIASAEAPKVFPRQEPEWAHYAREKSERARSRTPADPTQHYTSSTTPLPTNYYDRQRSETPREFMEKSRTFTHTNRPQYGPPYYQMQYHQRSRGHSEPRETRGYECGGLDYTKGLHFPSVPYEQYLENRRRRASDVPPTRSGYEMGGTDFGKGYVAPGPYRGHGPDPPRLRSHYSADPRSPCNSYYAPNVDEVDANLLVGDTISNQKVSHEVRHIDQSEFGTSFAPPPGFKRDHITVRRSPPPPEPVTFSISANKALYGKSAGNPSTSSYQQQQNMWTQSRAPDAKEVTVQSLLNDDVLKKIDRETTPVWHDHSLSKQEAWRHRTDPLHERNKVPPSQPPAWHSKAARTHNIWQAAADTMNTQAQNPDTHPQQQTYEMSQTVYSSGQQPYHSQSPHEGQQQQQQSYISSQRFDDRSDVAQGAPVQQTYTNSGLSNGNNAELQVNSGYNINQTDYVRDHFDKYRAGPKYGSPHYEQMNQSSYSKTYSSSSQQQQHLGQQNTAIAIPAANQSYSYSTETRISQAPPPLSSNSYQQYHPQPQQQQHFASKSYHQLQQQQQQFGSNYNQSSHFTEATRTSPIMAERAYEGERFHQMFTSEQARTIPIQSTYSKESGYRHRSESTKQETTTAIPVHVGSNQESYNRSYSSHSNTQSAAPTVQPVQNYSSSSYHTESQITHNPPIVQHSPAGSYKSYQSSHYSKQEKTTSTTTSQQQPHFETTILPVTKTTSYSYQQQSVPSVPAPIQMSQSSFTSHTEKTNTVPEMTPMPGSRASYQEHLNRHREETHREETTRPVSQLSSYNEQRSYKRNMEEKTETRTIPATANVYSSDSNRNFTASDVFNRKEDMSETLPLGSISNTHANTQGGYRDQHGHDVSYKREMQTAVDPGKEYALLKEEEKRVVETDLEPGVISRHVTTKYYKKKTVTDTTTTTTPQQQ</sequence>
<dbReference type="SMART" id="SM00735">
    <property type="entry name" value="ZM"/>
    <property type="match status" value="1"/>
</dbReference>
<feature type="region of interest" description="Disordered" evidence="1">
    <location>
        <begin position="530"/>
        <end position="566"/>
    </location>
</feature>
<feature type="region of interest" description="Disordered" evidence="1">
    <location>
        <begin position="76"/>
        <end position="151"/>
    </location>
</feature>
<feature type="region of interest" description="Disordered" evidence="1">
    <location>
        <begin position="583"/>
        <end position="640"/>
    </location>
</feature>
<feature type="compositionally biased region" description="Polar residues" evidence="1">
    <location>
        <begin position="108"/>
        <end position="118"/>
    </location>
</feature>
<feature type="compositionally biased region" description="Low complexity" evidence="1">
    <location>
        <begin position="461"/>
        <end position="479"/>
    </location>
</feature>
<feature type="compositionally biased region" description="Low complexity" evidence="1">
    <location>
        <begin position="547"/>
        <end position="566"/>
    </location>
</feature>
<feature type="compositionally biased region" description="Polar residues" evidence="1">
    <location>
        <begin position="859"/>
        <end position="869"/>
    </location>
</feature>
<dbReference type="InterPro" id="IPR006643">
    <property type="entry name" value="Zasp-like_motif"/>
</dbReference>
<feature type="compositionally biased region" description="Low complexity" evidence="1">
    <location>
        <begin position="600"/>
        <end position="612"/>
    </location>
</feature>
<feature type="region of interest" description="Disordered" evidence="1">
    <location>
        <begin position="449"/>
        <end position="486"/>
    </location>
</feature>
<feature type="compositionally biased region" description="Basic and acidic residues" evidence="1">
    <location>
        <begin position="870"/>
        <end position="882"/>
    </location>
</feature>
<feature type="region of interest" description="Disordered" evidence="1">
    <location>
        <begin position="849"/>
        <end position="883"/>
    </location>
</feature>
<name>A0AAD5MPE1_PARTN</name>
<feature type="compositionally biased region" description="Polar residues" evidence="1">
    <location>
        <begin position="628"/>
        <end position="640"/>
    </location>
</feature>